<keyword evidence="4" id="KW-1185">Reference proteome</keyword>
<reference evidence="3 4" key="1">
    <citation type="submission" date="2020-06" db="EMBL/GenBank/DDBJ databases">
        <authorList>
            <person name="Li R."/>
            <person name="Bekaert M."/>
        </authorList>
    </citation>
    <scope>NUCLEOTIDE SEQUENCE [LARGE SCALE GENOMIC DNA]</scope>
    <source>
        <strain evidence="4">wild</strain>
    </source>
</reference>
<dbReference type="InterPro" id="IPR041539">
    <property type="entry name" value="CxC5"/>
</dbReference>
<evidence type="ECO:0000259" key="2">
    <source>
        <dbReference type="Pfam" id="PF18718"/>
    </source>
</evidence>
<protein>
    <recommendedName>
        <fullName evidence="2">CxC5 like cysteine cluster associated with KDZ domain-containing protein</fullName>
    </recommendedName>
</protein>
<dbReference type="EMBL" id="CACVKT020005250">
    <property type="protein sequence ID" value="CAC5394052.1"/>
    <property type="molecule type" value="Genomic_DNA"/>
</dbReference>
<name>A0A6J8CFG8_MYTCO</name>
<organism evidence="3 4">
    <name type="scientific">Mytilus coruscus</name>
    <name type="common">Sea mussel</name>
    <dbReference type="NCBI Taxonomy" id="42192"/>
    <lineage>
        <taxon>Eukaryota</taxon>
        <taxon>Metazoa</taxon>
        <taxon>Spiralia</taxon>
        <taxon>Lophotrochozoa</taxon>
        <taxon>Mollusca</taxon>
        <taxon>Bivalvia</taxon>
        <taxon>Autobranchia</taxon>
        <taxon>Pteriomorphia</taxon>
        <taxon>Mytilida</taxon>
        <taxon>Mytiloidea</taxon>
        <taxon>Mytilidae</taxon>
        <taxon>Mytilinae</taxon>
        <taxon>Mytilus</taxon>
    </lineage>
</organism>
<dbReference type="AlphaFoldDB" id="A0A6J8CFG8"/>
<feature type="compositionally biased region" description="Polar residues" evidence="1">
    <location>
        <begin position="1"/>
        <end position="10"/>
    </location>
</feature>
<feature type="region of interest" description="Disordered" evidence="1">
    <location>
        <begin position="1"/>
        <end position="26"/>
    </location>
</feature>
<evidence type="ECO:0000313" key="3">
    <source>
        <dbReference type="EMBL" id="CAC5394052.1"/>
    </source>
</evidence>
<evidence type="ECO:0000256" key="1">
    <source>
        <dbReference type="SAM" id="MobiDB-lite"/>
    </source>
</evidence>
<dbReference type="OrthoDB" id="10011386at2759"/>
<feature type="domain" description="CxC5 like cysteine cluster associated with KDZ" evidence="2">
    <location>
        <begin position="134"/>
        <end position="247"/>
    </location>
</feature>
<proteinExistence type="predicted"/>
<sequence>MLSILSNQKATPKKVLSTPKRKATSITPKAKKRFFERSDITTSSTTPSEMCSKFGFEAVVLLCFATQHVPIMFPNRLTYIRNIVNSGKRTFTLEEISNIVHSVVSWKDTPWPLSGYSYHRTLWEISRHTSTSHMLFLAPPVDSCLHCGGKVYASDGSSHATVFTLGFGPLPALKCTLRCRECSSRYNICDYRIPNIGTKYYPSNCVTPYVEVSTCTYFEKNVHEFMCESSNHGIVSASAFTEIYNSVYSTDHNFTRNFYESELTASSTFKDQELRSTGYQVTMSRKNAINSFFNGELEKEVREREMVEEVTFQKKEDRKVLMNKIDELRRAELYPHTETECSSICKERGCENLRIIDGNWKLCVQHCLYSVPMEIDGQPLLNFPSVCTKEPQAGSVFCEDHFKLLKKKEIPVSKQDFLRCAGIDGPPKNPEERKEYDSKLAAFCRKLDGKDNISKNAAYYQGTEQLLKKLGPSAVNDVPEDLCNKDTGEKSHMRQRARGHVVVVSGGGNILYWNPVYKSESPSQVFVQIVNVLYMETAHMTQEEQEEAIKKYIISYDNICHLDKLKSCSTGPSLTYTTEQNLEISYQNN</sequence>
<dbReference type="Proteomes" id="UP000507470">
    <property type="component" value="Unassembled WGS sequence"/>
</dbReference>
<evidence type="ECO:0000313" key="4">
    <source>
        <dbReference type="Proteomes" id="UP000507470"/>
    </source>
</evidence>
<accession>A0A6J8CFG8</accession>
<gene>
    <name evidence="3" type="ORF">MCOR_28854</name>
</gene>
<dbReference type="Pfam" id="PF18718">
    <property type="entry name" value="CxC5"/>
    <property type="match status" value="1"/>
</dbReference>